<evidence type="ECO:0008006" key="4">
    <source>
        <dbReference type="Google" id="ProtNLM"/>
    </source>
</evidence>
<dbReference type="EMBL" id="LHXL01000003">
    <property type="protein sequence ID" value="KXA90588.1"/>
    <property type="molecule type" value="Genomic_DNA"/>
</dbReference>
<evidence type="ECO:0000313" key="2">
    <source>
        <dbReference type="EMBL" id="KXA90588.1"/>
    </source>
</evidence>
<feature type="region of interest" description="Disordered" evidence="1">
    <location>
        <begin position="92"/>
        <end position="114"/>
    </location>
</feature>
<accession>A0A133U8S8</accession>
<dbReference type="AlphaFoldDB" id="A0A133U8S8"/>
<comment type="caution">
    <text evidence="2">The sequence shown here is derived from an EMBL/GenBank/DDBJ whole genome shotgun (WGS) entry which is preliminary data.</text>
</comment>
<dbReference type="InterPro" id="IPR018662">
    <property type="entry name" value="DUF2095"/>
</dbReference>
<protein>
    <recommendedName>
        <fullName evidence="4">DUF2095 domain-containing protein</fullName>
    </recommendedName>
</protein>
<name>A0A133U8S8_9EURY</name>
<dbReference type="Pfam" id="PF09868">
    <property type="entry name" value="DUF2095"/>
    <property type="match status" value="1"/>
</dbReference>
<evidence type="ECO:0000256" key="1">
    <source>
        <dbReference type="SAM" id="MobiDB-lite"/>
    </source>
</evidence>
<gene>
    <name evidence="2" type="ORF">AKJ62_00520</name>
</gene>
<reference evidence="2 3" key="1">
    <citation type="journal article" date="2016" name="Sci. Rep.">
        <title>Metabolic traits of an uncultured archaeal lineage -MSBL1- from brine pools of the Red Sea.</title>
        <authorList>
            <person name="Mwirichia R."/>
            <person name="Alam I."/>
            <person name="Rashid M."/>
            <person name="Vinu M."/>
            <person name="Ba-Alawi W."/>
            <person name="Anthony Kamau A."/>
            <person name="Kamanda Ngugi D."/>
            <person name="Goker M."/>
            <person name="Klenk H.P."/>
            <person name="Bajic V."/>
            <person name="Stingl U."/>
        </authorList>
    </citation>
    <scope>NUCLEOTIDE SEQUENCE [LARGE SCALE GENOMIC DNA]</scope>
    <source>
        <strain evidence="2">SCGC-AAA259D14</strain>
    </source>
</reference>
<sequence length="114" mass="13468">MPKYNPDYFKEKFPHLFKEIKNRSETVEIESIRTSSDEGKKATKEDSRPNIIDFLRLCDTEDEALEIINHMEKESKIKPSYAKKLRQQLTHKGLRSFGSKRKPGEYSFIEQKSE</sequence>
<proteinExistence type="predicted"/>
<keyword evidence="3" id="KW-1185">Reference proteome</keyword>
<dbReference type="Proteomes" id="UP000070589">
    <property type="component" value="Unassembled WGS sequence"/>
</dbReference>
<evidence type="ECO:0000313" key="3">
    <source>
        <dbReference type="Proteomes" id="UP000070589"/>
    </source>
</evidence>
<organism evidence="2 3">
    <name type="scientific">candidate division MSBL1 archaeon SCGC-AAA259D14</name>
    <dbReference type="NCBI Taxonomy" id="1698261"/>
    <lineage>
        <taxon>Archaea</taxon>
        <taxon>Methanobacteriati</taxon>
        <taxon>Methanobacteriota</taxon>
        <taxon>candidate division MSBL1</taxon>
    </lineage>
</organism>
<feature type="compositionally biased region" description="Basic residues" evidence="1">
    <location>
        <begin position="92"/>
        <end position="101"/>
    </location>
</feature>